<keyword evidence="1" id="KW-0175">Coiled coil</keyword>
<gene>
    <name evidence="3" type="ORF">N8I74_02575</name>
</gene>
<dbReference type="Proteomes" id="UP001061302">
    <property type="component" value="Chromosome"/>
</dbReference>
<feature type="region of interest" description="Disordered" evidence="2">
    <location>
        <begin position="78"/>
        <end position="97"/>
    </location>
</feature>
<keyword evidence="4" id="KW-1185">Reference proteome</keyword>
<sequence length="339" mass="37978">MAIPAIVWGIIEVTAAAITAYEMYDLGKTLYEDIDKYSRNLEQAKEELRKKIQSIKEEIGQNIDENMERGFLAAMTEQDRGLQSETTKQAKGRTGTGSPDIITAIKQPIPFRKVIGMVCEKADKTPALGLRRKKGVTIKDLPKAKQKILLELLALSAEELAGINDIDNFIVVRLKQLVANFIFEFMDEMLSWKSPLKAEVCFGPRPKFDDPKLAGATRLQRAGTALNPFYPAPYRQRGSFSADLAIPDYRKDPLKKDNLFAVIEIKFPGDRIENKQFENYKELAIATAKLKTSAASLPRTNGKKGVTTGCRLALFRYPEDIAVEQKDSSGSKRSKRKTK</sequence>
<reference evidence="3" key="1">
    <citation type="submission" date="2022-10" db="EMBL/GenBank/DDBJ databases">
        <title>Chitiniphilus purpureus sp. nov., a novel chitin-degrading bacterium isolated from crawfish pond sediment.</title>
        <authorList>
            <person name="Li K."/>
        </authorList>
    </citation>
    <scope>NUCLEOTIDE SEQUENCE</scope>
    <source>
        <strain evidence="3">CD1</strain>
    </source>
</reference>
<dbReference type="EMBL" id="CP106753">
    <property type="protein sequence ID" value="UXY15922.1"/>
    <property type="molecule type" value="Genomic_DNA"/>
</dbReference>
<proteinExistence type="predicted"/>
<dbReference type="RefSeq" id="WP_263125359.1">
    <property type="nucleotide sequence ID" value="NZ_CP106753.1"/>
</dbReference>
<feature type="coiled-coil region" evidence="1">
    <location>
        <begin position="27"/>
        <end position="65"/>
    </location>
</feature>
<evidence type="ECO:0000256" key="1">
    <source>
        <dbReference type="SAM" id="Coils"/>
    </source>
</evidence>
<name>A0ABY6DNK7_9NEIS</name>
<organism evidence="3 4">
    <name type="scientific">Chitiniphilus purpureus</name>
    <dbReference type="NCBI Taxonomy" id="2981137"/>
    <lineage>
        <taxon>Bacteria</taxon>
        <taxon>Pseudomonadati</taxon>
        <taxon>Pseudomonadota</taxon>
        <taxon>Betaproteobacteria</taxon>
        <taxon>Neisseriales</taxon>
        <taxon>Chitinibacteraceae</taxon>
        <taxon>Chitiniphilus</taxon>
    </lineage>
</organism>
<accession>A0ABY6DNK7</accession>
<evidence type="ECO:0000256" key="2">
    <source>
        <dbReference type="SAM" id="MobiDB-lite"/>
    </source>
</evidence>
<evidence type="ECO:0000313" key="3">
    <source>
        <dbReference type="EMBL" id="UXY15922.1"/>
    </source>
</evidence>
<protein>
    <recommendedName>
        <fullName evidence="5">VRR-NUC domain-containing protein</fullName>
    </recommendedName>
</protein>
<evidence type="ECO:0008006" key="5">
    <source>
        <dbReference type="Google" id="ProtNLM"/>
    </source>
</evidence>
<evidence type="ECO:0000313" key="4">
    <source>
        <dbReference type="Proteomes" id="UP001061302"/>
    </source>
</evidence>